<protein>
    <submittedName>
        <fullName evidence="1">Uncharacterized protein</fullName>
    </submittedName>
</protein>
<name>A0AAU9J4T4_9CILI</name>
<gene>
    <name evidence="1" type="ORF">BSTOLATCC_MIC33145</name>
</gene>
<sequence length="86" mass="10788">MLLWVSLSKQEKVKMALFLNQPNWIRLNFSGIYFSKKEITSIYFRWQRYAYSKLYEFSVFRQKIMQCRHQRKSRRNSLWDQKLEKL</sequence>
<comment type="caution">
    <text evidence="1">The sequence shown here is derived from an EMBL/GenBank/DDBJ whole genome shotgun (WGS) entry which is preliminary data.</text>
</comment>
<reference evidence="1" key="1">
    <citation type="submission" date="2021-09" db="EMBL/GenBank/DDBJ databases">
        <authorList>
            <consortium name="AG Swart"/>
            <person name="Singh M."/>
            <person name="Singh A."/>
            <person name="Seah K."/>
            <person name="Emmerich C."/>
        </authorList>
    </citation>
    <scope>NUCLEOTIDE SEQUENCE</scope>
    <source>
        <strain evidence="1">ATCC30299</strain>
    </source>
</reference>
<dbReference type="Proteomes" id="UP001162131">
    <property type="component" value="Unassembled WGS sequence"/>
</dbReference>
<proteinExistence type="predicted"/>
<evidence type="ECO:0000313" key="1">
    <source>
        <dbReference type="EMBL" id="CAG9323244.1"/>
    </source>
</evidence>
<evidence type="ECO:0000313" key="2">
    <source>
        <dbReference type="Proteomes" id="UP001162131"/>
    </source>
</evidence>
<dbReference type="AlphaFoldDB" id="A0AAU9J4T4"/>
<organism evidence="1 2">
    <name type="scientific">Blepharisma stoltei</name>
    <dbReference type="NCBI Taxonomy" id="1481888"/>
    <lineage>
        <taxon>Eukaryota</taxon>
        <taxon>Sar</taxon>
        <taxon>Alveolata</taxon>
        <taxon>Ciliophora</taxon>
        <taxon>Postciliodesmatophora</taxon>
        <taxon>Heterotrichea</taxon>
        <taxon>Heterotrichida</taxon>
        <taxon>Blepharismidae</taxon>
        <taxon>Blepharisma</taxon>
    </lineage>
</organism>
<accession>A0AAU9J4T4</accession>
<keyword evidence="2" id="KW-1185">Reference proteome</keyword>
<dbReference type="EMBL" id="CAJZBQ010000033">
    <property type="protein sequence ID" value="CAG9323244.1"/>
    <property type="molecule type" value="Genomic_DNA"/>
</dbReference>